<feature type="compositionally biased region" description="Basic and acidic residues" evidence="1">
    <location>
        <begin position="84"/>
        <end position="98"/>
    </location>
</feature>
<dbReference type="PANTHER" id="PTHR36576">
    <property type="entry name" value="UPF0654 PROTEIN C11D3.01C-RELATED"/>
    <property type="match status" value="1"/>
</dbReference>
<sequence>MSSHNKEGGNEHENRVLGGFKAVLHNPNISAETKEHAAEVLASHGIEVEHEGLPPAHSKDKHEHEHTHPDHTKHQHHQQHTHNTRSETHEAEMHHENRVLGGYKATLSNPNVSDEAKEHAREVLKEHDEEV</sequence>
<organism evidence="2 3">
    <name type="scientific">Naematelia encephala</name>
    <dbReference type="NCBI Taxonomy" id="71784"/>
    <lineage>
        <taxon>Eukaryota</taxon>
        <taxon>Fungi</taxon>
        <taxon>Dikarya</taxon>
        <taxon>Basidiomycota</taxon>
        <taxon>Agaricomycotina</taxon>
        <taxon>Tremellomycetes</taxon>
        <taxon>Tremellales</taxon>
        <taxon>Naemateliaceae</taxon>
        <taxon>Naematelia</taxon>
    </lineage>
</organism>
<dbReference type="EMBL" id="MCFC01000015">
    <property type="protein sequence ID" value="ORY31429.1"/>
    <property type="molecule type" value="Genomic_DNA"/>
</dbReference>
<dbReference type="AlphaFoldDB" id="A0A1Y2B9C7"/>
<reference evidence="2 3" key="1">
    <citation type="submission" date="2016-07" db="EMBL/GenBank/DDBJ databases">
        <title>Pervasive Adenine N6-methylation of Active Genes in Fungi.</title>
        <authorList>
            <consortium name="DOE Joint Genome Institute"/>
            <person name="Mondo S.J."/>
            <person name="Dannebaum R.O."/>
            <person name="Kuo R.C."/>
            <person name="Labutti K."/>
            <person name="Haridas S."/>
            <person name="Kuo A."/>
            <person name="Salamov A."/>
            <person name="Ahrendt S.R."/>
            <person name="Lipzen A."/>
            <person name="Sullivan W."/>
            <person name="Andreopoulos W.B."/>
            <person name="Clum A."/>
            <person name="Lindquist E."/>
            <person name="Daum C."/>
            <person name="Ramamoorthy G.K."/>
            <person name="Gryganskyi A."/>
            <person name="Culley D."/>
            <person name="Magnuson J.K."/>
            <person name="James T.Y."/>
            <person name="O'Malley M.A."/>
            <person name="Stajich J.E."/>
            <person name="Spatafora J.W."/>
            <person name="Visel A."/>
            <person name="Grigoriev I.V."/>
        </authorList>
    </citation>
    <scope>NUCLEOTIDE SEQUENCE [LARGE SCALE GENOMIC DNA]</scope>
    <source>
        <strain evidence="2 3">68-887.2</strain>
    </source>
</reference>
<protein>
    <submittedName>
        <fullName evidence="2">Conidiation protein 6-domain-containing protein</fullName>
    </submittedName>
</protein>
<feature type="region of interest" description="Disordered" evidence="1">
    <location>
        <begin position="27"/>
        <end position="131"/>
    </location>
</feature>
<evidence type="ECO:0000256" key="1">
    <source>
        <dbReference type="SAM" id="MobiDB-lite"/>
    </source>
</evidence>
<dbReference type="Proteomes" id="UP000193986">
    <property type="component" value="Unassembled WGS sequence"/>
</dbReference>
<gene>
    <name evidence="2" type="ORF">BCR39DRAFT_558211</name>
</gene>
<dbReference type="GO" id="GO:0005737">
    <property type="term" value="C:cytoplasm"/>
    <property type="evidence" value="ECO:0007669"/>
    <property type="project" value="TreeGrafter"/>
</dbReference>
<feature type="compositionally biased region" description="Basic and acidic residues" evidence="1">
    <location>
        <begin position="46"/>
        <end position="72"/>
    </location>
</feature>
<dbReference type="PANTHER" id="PTHR36576:SF1">
    <property type="entry name" value="UPF0654 PROTEIN C11D3.01C-RELATED"/>
    <property type="match status" value="1"/>
</dbReference>
<dbReference type="InParanoid" id="A0A1Y2B9C7"/>
<dbReference type="FunCoup" id="A0A1Y2B9C7">
    <property type="interactions" value="275"/>
</dbReference>
<feature type="compositionally biased region" description="Basic and acidic residues" evidence="1">
    <location>
        <begin position="114"/>
        <end position="131"/>
    </location>
</feature>
<name>A0A1Y2B9C7_9TREE</name>
<comment type="caution">
    <text evidence="2">The sequence shown here is derived from an EMBL/GenBank/DDBJ whole genome shotgun (WGS) entry which is preliminary data.</text>
</comment>
<evidence type="ECO:0000313" key="2">
    <source>
        <dbReference type="EMBL" id="ORY31429.1"/>
    </source>
</evidence>
<accession>A0A1Y2B9C7</accession>
<dbReference type="OrthoDB" id="5419162at2759"/>
<dbReference type="InterPro" id="IPR052670">
    <property type="entry name" value="UPF0654_domain"/>
</dbReference>
<proteinExistence type="predicted"/>
<feature type="compositionally biased region" description="Basic residues" evidence="1">
    <location>
        <begin position="73"/>
        <end position="83"/>
    </location>
</feature>
<dbReference type="InterPro" id="IPR018824">
    <property type="entry name" value="Conidiation-specific_6"/>
</dbReference>
<evidence type="ECO:0000313" key="3">
    <source>
        <dbReference type="Proteomes" id="UP000193986"/>
    </source>
</evidence>
<dbReference type="Pfam" id="PF10346">
    <property type="entry name" value="Con-6"/>
    <property type="match status" value="2"/>
</dbReference>
<keyword evidence="3" id="KW-1185">Reference proteome</keyword>